<evidence type="ECO:0000313" key="1">
    <source>
        <dbReference type="EMBL" id="GAA0174514.1"/>
    </source>
</evidence>
<reference evidence="1 2" key="1">
    <citation type="submission" date="2024-01" db="EMBL/GenBank/DDBJ databases">
        <title>The complete chloroplast genome sequence of Lithospermum erythrorhizon: insights into the phylogenetic relationship among Boraginaceae species and the maternal lineages of purple gromwells.</title>
        <authorList>
            <person name="Okada T."/>
            <person name="Watanabe K."/>
        </authorList>
    </citation>
    <scope>NUCLEOTIDE SEQUENCE [LARGE SCALE GENOMIC DNA]</scope>
</reference>
<sequence length="259" mass="29335">MEYVPRERNREADRLSQLATAEYGTLPDSTTVEWVVEEAFSMKEVMDNTPEGEGGPLGPWYHAIMEFLRSIVLPEDPPKANRIQRHASIPHQPPHEMVRMLCPVPFYQWGIDVVGDLPRTPGGSGTSVPNLEGNLHPVKGFPGYWSPIIFTQFTAIKIADLCLELDIEHRTDSVSYPHSNGQVKVMNRVIFNGVKKRLQEERGCWDQELPTVLWFFQTTPSPITGETPFSLVYGSDALLPVEIHLETTRVSYYDELANE</sequence>
<dbReference type="SUPFAM" id="SSF53098">
    <property type="entry name" value="Ribonuclease H-like"/>
    <property type="match status" value="1"/>
</dbReference>
<dbReference type="GO" id="GO:0003676">
    <property type="term" value="F:nucleic acid binding"/>
    <property type="evidence" value="ECO:0007669"/>
    <property type="project" value="InterPro"/>
</dbReference>
<dbReference type="AlphaFoldDB" id="A0AAV3RDP7"/>
<dbReference type="PANTHER" id="PTHR48475">
    <property type="entry name" value="RIBONUCLEASE H"/>
    <property type="match status" value="1"/>
</dbReference>
<dbReference type="EMBL" id="BAABME010009110">
    <property type="protein sequence ID" value="GAA0174514.1"/>
    <property type="molecule type" value="Genomic_DNA"/>
</dbReference>
<evidence type="ECO:0008006" key="3">
    <source>
        <dbReference type="Google" id="ProtNLM"/>
    </source>
</evidence>
<dbReference type="InterPro" id="IPR036397">
    <property type="entry name" value="RNaseH_sf"/>
</dbReference>
<accession>A0AAV3RDP7</accession>
<dbReference type="PANTHER" id="PTHR48475:SF2">
    <property type="entry name" value="RIBONUCLEASE H"/>
    <property type="match status" value="1"/>
</dbReference>
<keyword evidence="2" id="KW-1185">Reference proteome</keyword>
<proteinExistence type="predicted"/>
<dbReference type="Gene3D" id="3.30.420.10">
    <property type="entry name" value="Ribonuclease H-like superfamily/Ribonuclease H"/>
    <property type="match status" value="1"/>
</dbReference>
<gene>
    <name evidence="1" type="ORF">LIER_27892</name>
</gene>
<evidence type="ECO:0000313" key="2">
    <source>
        <dbReference type="Proteomes" id="UP001454036"/>
    </source>
</evidence>
<dbReference type="Proteomes" id="UP001454036">
    <property type="component" value="Unassembled WGS sequence"/>
</dbReference>
<organism evidence="1 2">
    <name type="scientific">Lithospermum erythrorhizon</name>
    <name type="common">Purple gromwell</name>
    <name type="synonym">Lithospermum officinale var. erythrorhizon</name>
    <dbReference type="NCBI Taxonomy" id="34254"/>
    <lineage>
        <taxon>Eukaryota</taxon>
        <taxon>Viridiplantae</taxon>
        <taxon>Streptophyta</taxon>
        <taxon>Embryophyta</taxon>
        <taxon>Tracheophyta</taxon>
        <taxon>Spermatophyta</taxon>
        <taxon>Magnoliopsida</taxon>
        <taxon>eudicotyledons</taxon>
        <taxon>Gunneridae</taxon>
        <taxon>Pentapetalae</taxon>
        <taxon>asterids</taxon>
        <taxon>lamiids</taxon>
        <taxon>Boraginales</taxon>
        <taxon>Boraginaceae</taxon>
        <taxon>Boraginoideae</taxon>
        <taxon>Lithospermeae</taxon>
        <taxon>Lithospermum</taxon>
    </lineage>
</organism>
<dbReference type="InterPro" id="IPR012337">
    <property type="entry name" value="RNaseH-like_sf"/>
</dbReference>
<protein>
    <recommendedName>
        <fullName evidence="3">RNase H type-1 domain-containing protein</fullName>
    </recommendedName>
</protein>
<name>A0AAV3RDP7_LITER</name>
<comment type="caution">
    <text evidence="1">The sequence shown here is derived from an EMBL/GenBank/DDBJ whole genome shotgun (WGS) entry which is preliminary data.</text>
</comment>